<evidence type="ECO:0000259" key="9">
    <source>
        <dbReference type="Pfam" id="PF09334"/>
    </source>
</evidence>
<organism evidence="10 11">
    <name type="scientific">Funneliformis geosporum</name>
    <dbReference type="NCBI Taxonomy" id="1117311"/>
    <lineage>
        <taxon>Eukaryota</taxon>
        <taxon>Fungi</taxon>
        <taxon>Fungi incertae sedis</taxon>
        <taxon>Mucoromycota</taxon>
        <taxon>Glomeromycotina</taxon>
        <taxon>Glomeromycetes</taxon>
        <taxon>Glomerales</taxon>
        <taxon>Glomeraceae</taxon>
        <taxon>Funneliformis</taxon>
    </lineage>
</organism>
<evidence type="ECO:0000256" key="8">
    <source>
        <dbReference type="RuleBase" id="RU363039"/>
    </source>
</evidence>
<dbReference type="OrthoDB" id="447842at2759"/>
<dbReference type="AlphaFoldDB" id="A0A9W4SDD3"/>
<name>A0A9W4SDD3_9GLOM</name>
<dbReference type="SUPFAM" id="SSF52374">
    <property type="entry name" value="Nucleotidylyl transferase"/>
    <property type="match status" value="1"/>
</dbReference>
<protein>
    <recommendedName>
        <fullName evidence="7">Methionyl-tRNA synthetase</fullName>
    </recommendedName>
</protein>
<sequence>MPKSFYITTPIFYPNDRLHLGHAYAMVLVDIIVRYKKSQGYQVYLQTGSDEHGEKIEKKANLLGISPQELVDKNVLLFKQLWQELDVSEHTFYRTSSLVHKEKVQKIFTELLNKGDIYLGEYQGNYCVPCEDYVSDSKIADNNLCPTPNCQSELRKINESAYFLRVSRYYSQLVDHYQKNPNFLLPANAKKELFSNFLKENIPDLCITRSDIK</sequence>
<evidence type="ECO:0000256" key="4">
    <source>
        <dbReference type="ARBA" id="ARBA00022840"/>
    </source>
</evidence>
<evidence type="ECO:0000256" key="6">
    <source>
        <dbReference type="ARBA" id="ARBA00023146"/>
    </source>
</evidence>
<dbReference type="PROSITE" id="PS00178">
    <property type="entry name" value="AA_TRNA_LIGASE_I"/>
    <property type="match status" value="1"/>
</dbReference>
<dbReference type="GO" id="GO:0004825">
    <property type="term" value="F:methionine-tRNA ligase activity"/>
    <property type="evidence" value="ECO:0007669"/>
    <property type="project" value="InterPro"/>
</dbReference>
<keyword evidence="6 8" id="KW-0030">Aminoacyl-tRNA synthetase</keyword>
<evidence type="ECO:0000256" key="2">
    <source>
        <dbReference type="ARBA" id="ARBA00022598"/>
    </source>
</evidence>
<reference evidence="10" key="1">
    <citation type="submission" date="2022-08" db="EMBL/GenBank/DDBJ databases">
        <authorList>
            <person name="Kallberg Y."/>
            <person name="Tangrot J."/>
            <person name="Rosling A."/>
        </authorList>
    </citation>
    <scope>NUCLEOTIDE SEQUENCE</scope>
    <source>
        <strain evidence="10">Wild A</strain>
    </source>
</reference>
<dbReference type="PANTHER" id="PTHR43326">
    <property type="entry name" value="METHIONYL-TRNA SYNTHETASE"/>
    <property type="match status" value="1"/>
</dbReference>
<keyword evidence="5 8" id="KW-0648">Protein biosynthesis</keyword>
<evidence type="ECO:0000313" key="11">
    <source>
        <dbReference type="Proteomes" id="UP001153678"/>
    </source>
</evidence>
<dbReference type="Proteomes" id="UP001153678">
    <property type="component" value="Unassembled WGS sequence"/>
</dbReference>
<keyword evidence="4 8" id="KW-0067">ATP-binding</keyword>
<evidence type="ECO:0000256" key="5">
    <source>
        <dbReference type="ARBA" id="ARBA00022917"/>
    </source>
</evidence>
<feature type="domain" description="Methionyl/Leucyl tRNA synthetase" evidence="9">
    <location>
        <begin position="5"/>
        <end position="153"/>
    </location>
</feature>
<dbReference type="Gene3D" id="3.40.50.620">
    <property type="entry name" value="HUPs"/>
    <property type="match status" value="1"/>
</dbReference>
<proteinExistence type="inferred from homology"/>
<dbReference type="InterPro" id="IPR014729">
    <property type="entry name" value="Rossmann-like_a/b/a_fold"/>
</dbReference>
<accession>A0A9W4SDD3</accession>
<dbReference type="InterPro" id="IPR015413">
    <property type="entry name" value="Methionyl/Leucyl_tRNA_Synth"/>
</dbReference>
<gene>
    <name evidence="10" type="ORF">FWILDA_LOCUS1915</name>
</gene>
<evidence type="ECO:0000313" key="10">
    <source>
        <dbReference type="EMBL" id="CAI2165128.1"/>
    </source>
</evidence>
<dbReference type="Pfam" id="PF09334">
    <property type="entry name" value="tRNA-synt_1g"/>
    <property type="match status" value="1"/>
</dbReference>
<dbReference type="PRINTS" id="PR01041">
    <property type="entry name" value="TRNASYNTHMET"/>
</dbReference>
<evidence type="ECO:0000256" key="7">
    <source>
        <dbReference type="ARBA" id="ARBA00030904"/>
    </source>
</evidence>
<dbReference type="GO" id="GO:0006431">
    <property type="term" value="P:methionyl-tRNA aminoacylation"/>
    <property type="evidence" value="ECO:0007669"/>
    <property type="project" value="InterPro"/>
</dbReference>
<dbReference type="Gene3D" id="2.170.220.10">
    <property type="match status" value="1"/>
</dbReference>
<evidence type="ECO:0000256" key="1">
    <source>
        <dbReference type="ARBA" id="ARBA00005594"/>
    </source>
</evidence>
<evidence type="ECO:0000256" key="3">
    <source>
        <dbReference type="ARBA" id="ARBA00022741"/>
    </source>
</evidence>
<keyword evidence="11" id="KW-1185">Reference proteome</keyword>
<keyword evidence="2 8" id="KW-0436">Ligase</keyword>
<dbReference type="PANTHER" id="PTHR43326:SF1">
    <property type="entry name" value="METHIONINE--TRNA LIGASE, MITOCHONDRIAL"/>
    <property type="match status" value="1"/>
</dbReference>
<dbReference type="EMBL" id="CAMKVN010000200">
    <property type="protein sequence ID" value="CAI2165128.1"/>
    <property type="molecule type" value="Genomic_DNA"/>
</dbReference>
<comment type="caution">
    <text evidence="10">The sequence shown here is derived from an EMBL/GenBank/DDBJ whole genome shotgun (WGS) entry which is preliminary data.</text>
</comment>
<dbReference type="GO" id="GO:0005524">
    <property type="term" value="F:ATP binding"/>
    <property type="evidence" value="ECO:0007669"/>
    <property type="project" value="UniProtKB-KW"/>
</dbReference>
<keyword evidence="3 8" id="KW-0547">Nucleotide-binding</keyword>
<dbReference type="InterPro" id="IPR001412">
    <property type="entry name" value="aa-tRNA-synth_I_CS"/>
</dbReference>
<dbReference type="InterPro" id="IPR033911">
    <property type="entry name" value="MetRS_core"/>
</dbReference>
<comment type="similarity">
    <text evidence="1 8">Belongs to the class-I aminoacyl-tRNA synthetase family.</text>
</comment>
<dbReference type="InterPro" id="IPR023457">
    <property type="entry name" value="Met-tRNA_synth_2"/>
</dbReference>